<feature type="compositionally biased region" description="Polar residues" evidence="1">
    <location>
        <begin position="72"/>
        <end position="82"/>
    </location>
</feature>
<dbReference type="AlphaFoldDB" id="A0A2S7YLQ0"/>
<dbReference type="SUPFAM" id="SSF56112">
    <property type="entry name" value="Protein kinase-like (PK-like)"/>
    <property type="match status" value="1"/>
</dbReference>
<dbReference type="GO" id="GO:0005524">
    <property type="term" value="F:ATP binding"/>
    <property type="evidence" value="ECO:0007669"/>
    <property type="project" value="InterPro"/>
</dbReference>
<evidence type="ECO:0000313" key="4">
    <source>
        <dbReference type="Proteomes" id="UP000237441"/>
    </source>
</evidence>
<feature type="domain" description="Protein kinase" evidence="2">
    <location>
        <begin position="359"/>
        <end position="622"/>
    </location>
</feature>
<dbReference type="Gene3D" id="1.10.510.10">
    <property type="entry name" value="Transferase(Phosphotransferase) domain 1"/>
    <property type="match status" value="1"/>
</dbReference>
<dbReference type="GO" id="GO:0004672">
    <property type="term" value="F:protein kinase activity"/>
    <property type="evidence" value="ECO:0007669"/>
    <property type="project" value="InterPro"/>
</dbReference>
<evidence type="ECO:0000313" key="3">
    <source>
        <dbReference type="EMBL" id="PQK17007.1"/>
    </source>
</evidence>
<dbReference type="PROSITE" id="PS50011">
    <property type="entry name" value="PROTEIN_KINASE_DOM"/>
    <property type="match status" value="1"/>
</dbReference>
<dbReference type="EMBL" id="JRHA01000007">
    <property type="protein sequence ID" value="PQK17007.1"/>
    <property type="molecule type" value="Genomic_DNA"/>
</dbReference>
<protein>
    <recommendedName>
        <fullName evidence="2">Protein kinase domain-containing protein</fullName>
    </recommendedName>
</protein>
<comment type="caution">
    <text evidence="3">The sequence shown here is derived from an EMBL/GenBank/DDBJ whole genome shotgun (WGS) entry which is preliminary data.</text>
</comment>
<dbReference type="SMART" id="SM00220">
    <property type="entry name" value="S_TKc"/>
    <property type="match status" value="1"/>
</dbReference>
<dbReference type="InterPro" id="IPR011009">
    <property type="entry name" value="Kinase-like_dom_sf"/>
</dbReference>
<reference evidence="3 4" key="1">
    <citation type="submission" date="2016-07" db="EMBL/GenBank/DDBJ databases">
        <title>Comparative genomics of the entomopathogenic fungus Beauveria bassiana.</title>
        <authorList>
            <person name="Valero Jimenez C.A."/>
            <person name="Zwaan B.J."/>
            <person name="Van Kan J.A."/>
            <person name="Takken W."/>
            <person name="Debets A.J."/>
            <person name="Schoustra S.E."/>
            <person name="Koenraadt C.J."/>
        </authorList>
    </citation>
    <scope>NUCLEOTIDE SEQUENCE [LARGE SCALE GENOMIC DNA]</scope>
    <source>
        <strain evidence="3 4">ARSEF 8028</strain>
    </source>
</reference>
<gene>
    <name evidence="3" type="ORF">BB8028_0007g02060</name>
</gene>
<proteinExistence type="predicted"/>
<feature type="region of interest" description="Disordered" evidence="1">
    <location>
        <begin position="44"/>
        <end position="82"/>
    </location>
</feature>
<dbReference type="Pfam" id="PF00069">
    <property type="entry name" value="Pkinase"/>
    <property type="match status" value="1"/>
</dbReference>
<evidence type="ECO:0000259" key="2">
    <source>
        <dbReference type="PROSITE" id="PS50011"/>
    </source>
</evidence>
<name>A0A2S7YLQ0_BEABA</name>
<dbReference type="CDD" id="cd00180">
    <property type="entry name" value="PKc"/>
    <property type="match status" value="1"/>
</dbReference>
<accession>A0A2S7YLQ0</accession>
<evidence type="ECO:0000256" key="1">
    <source>
        <dbReference type="SAM" id="MobiDB-lite"/>
    </source>
</evidence>
<sequence length="641" mass="72120">MTRRDLNGGRPAGAGRDHPGQVLGCRISKPYSWNRRRRSWASRSISTMIARDRQRGGSPTVGERRSAPAAFSDSTNDGSGSFQSLRQDLERIHYESLPGARIMIARPPSIRHGAAEHVPLLQPAEFVSQSRDGRSIMGVLQRIEDVCFRLFVPFIAIPSRPPWARFVKDELRCIISYNPASDACEFFCSSHDVALIGESSLHSHLVRRRDIQSIEPGMWTVAVPSSSAPGETFFGRPRRVVEFLLLKRKCSVTLTRPAAAGMDGSLTPLPETDSAINMQSAKAPVHQIVADFIMGAVEPSEPADKQLPRIPEGEMLTLDPDPFYRLQDGETVRVTTIPAGSNDAGIEQRYAETAESYQVTRLQKIDRSRHSSVFACIHSKLPHSTLVAKALNVTSRTRRSVTSLANHWSNEMEILRNLDHRNIVKLLSWDARFYTVYLEHLPDSLATYHKEPGFTRKDAETILKDVGSALAYLEEKKISHNDIKPRNIAYSPERGAVVLDFGLASAGRWVPRATGGTAWYVPPETLRVGERTNRGNVWAFGVTMLYVLCKIDMPEDYCSPWDFLNMQDPNSDDRIAMESWADQVGEVVDDLKLEDPVECVVAWMMDQEPHERLEAVEIIPALLKKQQEREEEREKKEREEN</sequence>
<dbReference type="PANTHER" id="PTHR24347">
    <property type="entry name" value="SERINE/THREONINE-PROTEIN KINASE"/>
    <property type="match status" value="1"/>
</dbReference>
<feature type="region of interest" description="Disordered" evidence="1">
    <location>
        <begin position="1"/>
        <end position="23"/>
    </location>
</feature>
<dbReference type="OrthoDB" id="1668230at2759"/>
<dbReference type="Proteomes" id="UP000237441">
    <property type="component" value="Unassembled WGS sequence"/>
</dbReference>
<dbReference type="Gene3D" id="3.30.200.20">
    <property type="entry name" value="Phosphorylase Kinase, domain 1"/>
    <property type="match status" value="1"/>
</dbReference>
<organism evidence="3 4">
    <name type="scientific">Beauveria bassiana</name>
    <name type="common">White muscardine disease fungus</name>
    <name type="synonym">Tritirachium shiotae</name>
    <dbReference type="NCBI Taxonomy" id="176275"/>
    <lineage>
        <taxon>Eukaryota</taxon>
        <taxon>Fungi</taxon>
        <taxon>Dikarya</taxon>
        <taxon>Ascomycota</taxon>
        <taxon>Pezizomycotina</taxon>
        <taxon>Sordariomycetes</taxon>
        <taxon>Hypocreomycetidae</taxon>
        <taxon>Hypocreales</taxon>
        <taxon>Cordycipitaceae</taxon>
        <taxon>Beauveria</taxon>
    </lineage>
</organism>
<dbReference type="InterPro" id="IPR000719">
    <property type="entry name" value="Prot_kinase_dom"/>
</dbReference>